<dbReference type="Proteomes" id="UP000185124">
    <property type="component" value="Unassembled WGS sequence"/>
</dbReference>
<accession>A0A1N5TKW5</accession>
<keyword evidence="2" id="KW-0808">Transferase</keyword>
<dbReference type="Gene3D" id="3.90.1200.10">
    <property type="match status" value="1"/>
</dbReference>
<evidence type="ECO:0000313" key="3">
    <source>
        <dbReference type="Proteomes" id="UP000185124"/>
    </source>
</evidence>
<protein>
    <submittedName>
        <fullName evidence="2">Phosphotransferase enzyme family protein</fullName>
    </submittedName>
</protein>
<evidence type="ECO:0000313" key="2">
    <source>
        <dbReference type="EMBL" id="SIM48658.1"/>
    </source>
</evidence>
<dbReference type="AlphaFoldDB" id="A0A1N5TKW5"/>
<evidence type="ECO:0000259" key="1">
    <source>
        <dbReference type="Pfam" id="PF01636"/>
    </source>
</evidence>
<reference evidence="3" key="1">
    <citation type="submission" date="2016-12" db="EMBL/GenBank/DDBJ databases">
        <authorList>
            <person name="Varghese N."/>
            <person name="Submissions S."/>
        </authorList>
    </citation>
    <scope>NUCLEOTIDE SEQUENCE [LARGE SCALE GENOMIC DNA]</scope>
    <source>
        <strain evidence="3">DSM 45599</strain>
    </source>
</reference>
<dbReference type="SUPFAM" id="SSF56112">
    <property type="entry name" value="Protein kinase-like (PK-like)"/>
    <property type="match status" value="1"/>
</dbReference>
<dbReference type="InterPro" id="IPR011009">
    <property type="entry name" value="Kinase-like_dom_sf"/>
</dbReference>
<feature type="domain" description="Aminoglycoside phosphotransferase" evidence="1">
    <location>
        <begin position="34"/>
        <end position="244"/>
    </location>
</feature>
<dbReference type="Pfam" id="PF01636">
    <property type="entry name" value="APH"/>
    <property type="match status" value="1"/>
</dbReference>
<keyword evidence="3" id="KW-1185">Reference proteome</keyword>
<dbReference type="InterPro" id="IPR002575">
    <property type="entry name" value="Aminoglycoside_PTrfase"/>
</dbReference>
<dbReference type="EMBL" id="FSQT01000001">
    <property type="protein sequence ID" value="SIM48658.1"/>
    <property type="molecule type" value="Genomic_DNA"/>
</dbReference>
<gene>
    <name evidence="2" type="ORF">SAMN04489832_0214</name>
</gene>
<proteinExistence type="predicted"/>
<dbReference type="GO" id="GO:0016740">
    <property type="term" value="F:transferase activity"/>
    <property type="evidence" value="ECO:0007669"/>
    <property type="project" value="UniProtKB-KW"/>
</dbReference>
<dbReference type="STRING" id="709881.SAMN04489832_0214"/>
<name>A0A1N5TKW5_9ACTN</name>
<sequence>MSSDFITSILDRLGLVGEVSGARLESRSGAGVRAVRTPGGQAAYLKVTPAALGPTALAAARRELRFYRDVAPVTSVRTPRLLDCVDAEDVVVVLLEAAGEPEEAPSWTAGMWANLGRELATLHSMPLPTGTGWNRPDALLEVLANADLEEIRAFWAPVLPQLADLVSRRFELEDQIGALPPVFIHGDCHTDNIVHSAGSLVFCDWQAAGIGRAVSDLAFLSVRVTPAGVTVPRALVDTYLDGRPGERRALQRALLAEELAILVFLWPPFAAFNSQPGIAHVHRRARELTARWFETSARQDAG</sequence>
<organism evidence="2 3">
    <name type="scientific">Micromonospora cremea</name>
    <dbReference type="NCBI Taxonomy" id="709881"/>
    <lineage>
        <taxon>Bacteria</taxon>
        <taxon>Bacillati</taxon>
        <taxon>Actinomycetota</taxon>
        <taxon>Actinomycetes</taxon>
        <taxon>Micromonosporales</taxon>
        <taxon>Micromonosporaceae</taxon>
        <taxon>Micromonospora</taxon>
    </lineage>
</organism>